<comment type="caution">
    <text evidence="1">The sequence shown here is derived from an EMBL/GenBank/DDBJ whole genome shotgun (WGS) entry which is preliminary data.</text>
</comment>
<evidence type="ECO:0000313" key="2">
    <source>
        <dbReference type="Proteomes" id="UP000245202"/>
    </source>
</evidence>
<accession>A0A2R5EX26</accession>
<keyword evidence="2" id="KW-1185">Reference proteome</keyword>
<reference evidence="1 2" key="1">
    <citation type="submission" date="2017-08" db="EMBL/GenBank/DDBJ databases">
        <title>Substantial Increase in Enzyme Production by Combined Drug-Resistance Mutations in Paenibacillus agaridevorans.</title>
        <authorList>
            <person name="Tanaka Y."/>
            <person name="Funane K."/>
            <person name="Hosaka T."/>
            <person name="Shiwa Y."/>
            <person name="Fujita N."/>
            <person name="Miyazaki T."/>
            <person name="Yoshikawa H."/>
            <person name="Murakami K."/>
            <person name="Kasahara K."/>
            <person name="Inaoka T."/>
            <person name="Hiraga Y."/>
            <person name="Ochi K."/>
        </authorList>
    </citation>
    <scope>NUCLEOTIDE SEQUENCE [LARGE SCALE GENOMIC DNA]</scope>
    <source>
        <strain evidence="1 2">T-3040</strain>
    </source>
</reference>
<sequence length="81" mass="9456">MQSTPNMQRTKLLHPFQRIAIRRDIRRTAHLQANGEQMEAAEWNDPPFLGSLPFFTPSFLFSLQQLDQRFAGHLWPPVNPL</sequence>
<dbReference type="EMBL" id="BDQX01000116">
    <property type="protein sequence ID" value="GBG07931.1"/>
    <property type="molecule type" value="Genomic_DNA"/>
</dbReference>
<gene>
    <name evidence="1" type="ORF">PAT3040_02496</name>
</gene>
<dbReference type="Proteomes" id="UP000245202">
    <property type="component" value="Unassembled WGS sequence"/>
</dbReference>
<organism evidence="1 2">
    <name type="scientific">Paenibacillus agaridevorans</name>
    <dbReference type="NCBI Taxonomy" id="171404"/>
    <lineage>
        <taxon>Bacteria</taxon>
        <taxon>Bacillati</taxon>
        <taxon>Bacillota</taxon>
        <taxon>Bacilli</taxon>
        <taxon>Bacillales</taxon>
        <taxon>Paenibacillaceae</taxon>
        <taxon>Paenibacillus</taxon>
    </lineage>
</organism>
<dbReference type="AlphaFoldDB" id="A0A2R5EX26"/>
<proteinExistence type="predicted"/>
<evidence type="ECO:0000313" key="1">
    <source>
        <dbReference type="EMBL" id="GBG07931.1"/>
    </source>
</evidence>
<protein>
    <submittedName>
        <fullName evidence="1">Uncharacterized protein</fullName>
    </submittedName>
</protein>
<name>A0A2R5EX26_9BACL</name>